<name>A0A7C3N959_UNCW3</name>
<dbReference type="InterPro" id="IPR018109">
    <property type="entry name" value="Folylpolyglutamate_synth_CS"/>
</dbReference>
<dbReference type="SUPFAM" id="SSF53244">
    <property type="entry name" value="MurD-like peptide ligases, peptide-binding domain"/>
    <property type="match status" value="1"/>
</dbReference>
<dbReference type="SUPFAM" id="SSF53623">
    <property type="entry name" value="MurD-like peptide ligases, catalytic domain"/>
    <property type="match status" value="1"/>
</dbReference>
<evidence type="ECO:0000256" key="6">
    <source>
        <dbReference type="ARBA" id="ARBA00022840"/>
    </source>
</evidence>
<sequence>MIEPKLFKNLYNLEHKPVKTYNFDLKNFKDFLKEFSSPQKDIGKIIHVAGTNGKGSVVGIISSILKESSFKVGTYTSPHIKSINERIKINGRDISDRDFEKYEKMVYDKIKIRKKDYRTFFEAITTLAFLYFREKKVDYSVIEVGLGGRLDSTNVVENSISVITKIDFDHMHLLGNTLEEISYEKGGIIKENGIVFTFKQEKKVLNVLKSIAKKRKSKIFVIDCSKYKKSKGGFIYKNVFYKFKYPYSYQIENAILSIEVSNFLGLKQRDIKKGIENFNIEGRLEIVSKNPFVIVDGSHNPAAVERSLKELKNLYPTKKINTISIFMSDKDYSKSIDILKKYASKVFLTQINFFRCAKVKDYENIEGVKVFKRPKEAFKKAIERNSIILFIGSFYLIEKAKKIVKNYGK</sequence>
<dbReference type="EC" id="6.3.2.17" evidence="2"/>
<keyword evidence="4" id="KW-0479">Metal-binding</keyword>
<evidence type="ECO:0000256" key="10">
    <source>
        <dbReference type="PIRNR" id="PIRNR001563"/>
    </source>
</evidence>
<evidence type="ECO:0000256" key="8">
    <source>
        <dbReference type="ARBA" id="ARBA00030592"/>
    </source>
</evidence>
<evidence type="ECO:0000256" key="4">
    <source>
        <dbReference type="ARBA" id="ARBA00022723"/>
    </source>
</evidence>
<evidence type="ECO:0000256" key="2">
    <source>
        <dbReference type="ARBA" id="ARBA00013025"/>
    </source>
</evidence>
<dbReference type="InterPro" id="IPR036615">
    <property type="entry name" value="Mur_ligase_C_dom_sf"/>
</dbReference>
<dbReference type="Gene3D" id="3.90.190.20">
    <property type="entry name" value="Mur ligase, C-terminal domain"/>
    <property type="match status" value="1"/>
</dbReference>
<keyword evidence="6 10" id="KW-0067">ATP-binding</keyword>
<dbReference type="GO" id="GO:0005737">
    <property type="term" value="C:cytoplasm"/>
    <property type="evidence" value="ECO:0007669"/>
    <property type="project" value="TreeGrafter"/>
</dbReference>
<gene>
    <name evidence="13" type="ORF">ENS15_06950</name>
</gene>
<dbReference type="AlphaFoldDB" id="A0A7C3N959"/>
<dbReference type="GO" id="GO:0046872">
    <property type="term" value="F:metal ion binding"/>
    <property type="evidence" value="ECO:0007669"/>
    <property type="project" value="UniProtKB-KW"/>
</dbReference>
<dbReference type="InterPro" id="IPR004101">
    <property type="entry name" value="Mur_ligase_C"/>
</dbReference>
<reference evidence="13" key="1">
    <citation type="journal article" date="2020" name="mSystems">
        <title>Genome- and Community-Level Interaction Insights into Carbon Utilization and Element Cycling Functions of Hydrothermarchaeota in Hydrothermal Sediment.</title>
        <authorList>
            <person name="Zhou Z."/>
            <person name="Liu Y."/>
            <person name="Xu W."/>
            <person name="Pan J."/>
            <person name="Luo Z.H."/>
            <person name="Li M."/>
        </authorList>
    </citation>
    <scope>NUCLEOTIDE SEQUENCE [LARGE SCALE GENOMIC DNA]</scope>
    <source>
        <strain evidence="13">SpSt-464</strain>
    </source>
</reference>
<comment type="similarity">
    <text evidence="1 10">Belongs to the folylpolyglutamate synthase family.</text>
</comment>
<dbReference type="PROSITE" id="PS01011">
    <property type="entry name" value="FOLYLPOLYGLU_SYNT_1"/>
    <property type="match status" value="1"/>
</dbReference>
<feature type="domain" description="Mur ligase C-terminal" evidence="11">
    <location>
        <begin position="282"/>
        <end position="393"/>
    </location>
</feature>
<evidence type="ECO:0000313" key="13">
    <source>
        <dbReference type="EMBL" id="HFK24363.1"/>
    </source>
</evidence>
<dbReference type="GO" id="GO:0004326">
    <property type="term" value="F:tetrahydrofolylpolyglutamate synthase activity"/>
    <property type="evidence" value="ECO:0007669"/>
    <property type="project" value="UniProtKB-EC"/>
</dbReference>
<dbReference type="InterPro" id="IPR013221">
    <property type="entry name" value="Mur_ligase_cen"/>
</dbReference>
<keyword evidence="3 10" id="KW-0436">Ligase</keyword>
<dbReference type="GO" id="GO:0005524">
    <property type="term" value="F:ATP binding"/>
    <property type="evidence" value="ECO:0007669"/>
    <property type="project" value="UniProtKB-KW"/>
</dbReference>
<dbReference type="PANTHER" id="PTHR11136:SF0">
    <property type="entry name" value="DIHYDROFOLATE SYNTHETASE-RELATED"/>
    <property type="match status" value="1"/>
</dbReference>
<evidence type="ECO:0000256" key="3">
    <source>
        <dbReference type="ARBA" id="ARBA00022598"/>
    </source>
</evidence>
<dbReference type="PANTHER" id="PTHR11136">
    <property type="entry name" value="FOLYLPOLYGLUTAMATE SYNTHASE-RELATED"/>
    <property type="match status" value="1"/>
</dbReference>
<accession>A0A7C3N959</accession>
<dbReference type="PIRSF" id="PIRSF001563">
    <property type="entry name" value="Folylpolyglu_synth"/>
    <property type="match status" value="1"/>
</dbReference>
<evidence type="ECO:0000256" key="9">
    <source>
        <dbReference type="ARBA" id="ARBA00047493"/>
    </source>
</evidence>
<comment type="catalytic activity">
    <reaction evidence="9">
        <text>(6S)-5,6,7,8-tetrahydrofolyl-(gamma-L-Glu)(n) + L-glutamate + ATP = (6S)-5,6,7,8-tetrahydrofolyl-(gamma-L-Glu)(n+1) + ADP + phosphate + H(+)</text>
        <dbReference type="Rhea" id="RHEA:10580"/>
        <dbReference type="Rhea" id="RHEA-COMP:14738"/>
        <dbReference type="Rhea" id="RHEA-COMP:14740"/>
        <dbReference type="ChEBI" id="CHEBI:15378"/>
        <dbReference type="ChEBI" id="CHEBI:29985"/>
        <dbReference type="ChEBI" id="CHEBI:30616"/>
        <dbReference type="ChEBI" id="CHEBI:43474"/>
        <dbReference type="ChEBI" id="CHEBI:141005"/>
        <dbReference type="ChEBI" id="CHEBI:456216"/>
        <dbReference type="EC" id="6.3.2.17"/>
    </reaction>
</comment>
<dbReference type="Pfam" id="PF08245">
    <property type="entry name" value="Mur_ligase_M"/>
    <property type="match status" value="1"/>
</dbReference>
<dbReference type="EMBL" id="DSTT01000006">
    <property type="protein sequence ID" value="HFK24363.1"/>
    <property type="molecule type" value="Genomic_DNA"/>
</dbReference>
<evidence type="ECO:0000256" key="7">
    <source>
        <dbReference type="ARBA" id="ARBA00022842"/>
    </source>
</evidence>
<proteinExistence type="inferred from homology"/>
<dbReference type="Gene3D" id="3.40.1190.10">
    <property type="entry name" value="Mur-like, catalytic domain"/>
    <property type="match status" value="1"/>
</dbReference>
<comment type="caution">
    <text evidence="13">The sequence shown here is derived from an EMBL/GenBank/DDBJ whole genome shotgun (WGS) entry which is preliminary data.</text>
</comment>
<evidence type="ECO:0000259" key="12">
    <source>
        <dbReference type="Pfam" id="PF08245"/>
    </source>
</evidence>
<evidence type="ECO:0000256" key="1">
    <source>
        <dbReference type="ARBA" id="ARBA00008276"/>
    </source>
</evidence>
<organism evidence="13">
    <name type="scientific">candidate division WOR-3 bacterium</name>
    <dbReference type="NCBI Taxonomy" id="2052148"/>
    <lineage>
        <taxon>Bacteria</taxon>
        <taxon>Bacteria division WOR-3</taxon>
    </lineage>
</organism>
<dbReference type="NCBIfam" id="TIGR01499">
    <property type="entry name" value="folC"/>
    <property type="match status" value="1"/>
</dbReference>
<dbReference type="InterPro" id="IPR001645">
    <property type="entry name" value="Folylpolyglutamate_synth"/>
</dbReference>
<keyword evidence="7" id="KW-0460">Magnesium</keyword>
<protein>
    <recommendedName>
        <fullName evidence="2">tetrahydrofolate synthase</fullName>
        <ecNumber evidence="2">6.3.2.17</ecNumber>
    </recommendedName>
    <alternativeName>
        <fullName evidence="8">Tetrahydrofolylpolyglutamate synthase</fullName>
    </alternativeName>
</protein>
<dbReference type="PROSITE" id="PS01012">
    <property type="entry name" value="FOLYLPOLYGLU_SYNT_2"/>
    <property type="match status" value="1"/>
</dbReference>
<evidence type="ECO:0000259" key="11">
    <source>
        <dbReference type="Pfam" id="PF02875"/>
    </source>
</evidence>
<feature type="domain" description="Mur ligase central" evidence="12">
    <location>
        <begin position="48"/>
        <end position="229"/>
    </location>
</feature>
<dbReference type="InterPro" id="IPR036565">
    <property type="entry name" value="Mur-like_cat_sf"/>
</dbReference>
<evidence type="ECO:0000256" key="5">
    <source>
        <dbReference type="ARBA" id="ARBA00022741"/>
    </source>
</evidence>
<keyword evidence="5 10" id="KW-0547">Nucleotide-binding</keyword>
<dbReference type="Pfam" id="PF02875">
    <property type="entry name" value="Mur_ligase_C"/>
    <property type="match status" value="1"/>
</dbReference>
<dbReference type="GO" id="GO:0008841">
    <property type="term" value="F:dihydrofolate synthase activity"/>
    <property type="evidence" value="ECO:0007669"/>
    <property type="project" value="TreeGrafter"/>
</dbReference>